<dbReference type="PANTHER" id="PTHR46481:SF10">
    <property type="entry name" value="ZINC FINGER BED DOMAIN-CONTAINING PROTEIN 39"/>
    <property type="match status" value="1"/>
</dbReference>
<dbReference type="SUPFAM" id="SSF140996">
    <property type="entry name" value="Hermes dimerisation domain"/>
    <property type="match status" value="1"/>
</dbReference>
<comment type="subcellular location">
    <subcellularLocation>
        <location evidence="1">Nucleus</location>
    </subcellularLocation>
</comment>
<dbReference type="HOGENOM" id="CLU_797276_0_0_1"/>
<keyword evidence="5" id="KW-0539">Nucleus</keyword>
<keyword evidence="2" id="KW-0479">Metal-binding</keyword>
<gene>
    <name evidence="7" type="ORF">RirG_113720</name>
</gene>
<accession>A0A015JK21</accession>
<proteinExistence type="predicted"/>
<evidence type="ECO:0000256" key="4">
    <source>
        <dbReference type="ARBA" id="ARBA00022833"/>
    </source>
</evidence>
<evidence type="ECO:0000313" key="8">
    <source>
        <dbReference type="Proteomes" id="UP000022910"/>
    </source>
</evidence>
<dbReference type="PANTHER" id="PTHR46481">
    <property type="entry name" value="ZINC FINGER BED DOMAIN-CONTAINING PROTEIN 4"/>
    <property type="match status" value="1"/>
</dbReference>
<dbReference type="STRING" id="1432141.A0A015JK21"/>
<reference evidence="7 8" key="1">
    <citation type="submission" date="2014-02" db="EMBL/GenBank/DDBJ databases">
        <title>Single nucleus genome sequencing reveals high similarity among nuclei of an endomycorrhizal fungus.</title>
        <authorList>
            <person name="Lin K."/>
            <person name="Geurts R."/>
            <person name="Zhang Z."/>
            <person name="Limpens E."/>
            <person name="Saunders D.G."/>
            <person name="Mu D."/>
            <person name="Pang E."/>
            <person name="Cao H."/>
            <person name="Cha H."/>
            <person name="Lin T."/>
            <person name="Zhou Q."/>
            <person name="Shang Y."/>
            <person name="Li Y."/>
            <person name="Ivanov S."/>
            <person name="Sharma T."/>
            <person name="Velzen R.V."/>
            <person name="Ruijter N.D."/>
            <person name="Aanen D.K."/>
            <person name="Win J."/>
            <person name="Kamoun S."/>
            <person name="Bisseling T."/>
            <person name="Huang S."/>
        </authorList>
    </citation>
    <scope>NUCLEOTIDE SEQUENCE [LARGE SCALE GENOMIC DNA]</scope>
    <source>
        <strain evidence="8">DAOM197198w</strain>
    </source>
</reference>
<feature type="region of interest" description="Disordered" evidence="6">
    <location>
        <begin position="1"/>
        <end position="35"/>
    </location>
</feature>
<evidence type="ECO:0000256" key="5">
    <source>
        <dbReference type="ARBA" id="ARBA00023242"/>
    </source>
</evidence>
<evidence type="ECO:0000256" key="3">
    <source>
        <dbReference type="ARBA" id="ARBA00022771"/>
    </source>
</evidence>
<dbReference type="OrthoDB" id="2368854at2759"/>
<organism evidence="7 8">
    <name type="scientific">Rhizophagus irregularis (strain DAOM 197198w)</name>
    <name type="common">Glomus intraradices</name>
    <dbReference type="NCBI Taxonomy" id="1432141"/>
    <lineage>
        <taxon>Eukaryota</taxon>
        <taxon>Fungi</taxon>
        <taxon>Fungi incertae sedis</taxon>
        <taxon>Mucoromycota</taxon>
        <taxon>Glomeromycotina</taxon>
        <taxon>Glomeromycetes</taxon>
        <taxon>Glomerales</taxon>
        <taxon>Glomeraceae</taxon>
        <taxon>Rhizophagus</taxon>
    </lineage>
</organism>
<keyword evidence="3" id="KW-0863">Zinc-finger</keyword>
<comment type="caution">
    <text evidence="7">The sequence shown here is derived from an EMBL/GenBank/DDBJ whole genome shotgun (WGS) entry which is preliminary data.</text>
</comment>
<keyword evidence="4" id="KW-0862">Zinc</keyword>
<evidence type="ECO:0000256" key="6">
    <source>
        <dbReference type="SAM" id="MobiDB-lite"/>
    </source>
</evidence>
<dbReference type="SUPFAM" id="SSF53098">
    <property type="entry name" value="Ribonuclease H-like"/>
    <property type="match status" value="1"/>
</dbReference>
<sequence>MSRQSQITSFLTTSSNPSPSAPSHEDLIQPSKKQKRTRKRTSWIWEHFIKDLNENNEPVIVCQVIKEDGTKCNVQFKHDGSTSNGNSHLWSAHQITKVGLQPEEKQLNVIEKHTEKRQTELQQFLTNWIVDDLLPFSVVNSTSFRIFCNELDPTFLVPEAKTIKAIIHKAYNYIQPKIIEQIIKEATSVSLTTDLWTGRNRKGFIGITCSYLDSDFTLKEIILTVQYVRYPHTAENIAECIENILNQWKIRHLTTTIITNNTSNMKKCVKLLDGISWIGCFSHTLQLVVGKGLFVARNLILRVKRLIDFFMTPKQSERLTVIQKEYPSLANYEDDEEPIVCFNEYFIN</sequence>
<dbReference type="InterPro" id="IPR052035">
    <property type="entry name" value="ZnF_BED_domain_contain"/>
</dbReference>
<evidence type="ECO:0000256" key="2">
    <source>
        <dbReference type="ARBA" id="ARBA00022723"/>
    </source>
</evidence>
<evidence type="ECO:0000313" key="7">
    <source>
        <dbReference type="EMBL" id="EXX67510.1"/>
    </source>
</evidence>
<name>A0A015JK21_RHIIW</name>
<feature type="compositionally biased region" description="Polar residues" evidence="6">
    <location>
        <begin position="1"/>
        <end position="13"/>
    </location>
</feature>
<dbReference type="GO" id="GO:0008270">
    <property type="term" value="F:zinc ion binding"/>
    <property type="evidence" value="ECO:0007669"/>
    <property type="project" value="UniProtKB-KW"/>
</dbReference>
<dbReference type="EMBL" id="JEMT01017703">
    <property type="protein sequence ID" value="EXX67510.1"/>
    <property type="molecule type" value="Genomic_DNA"/>
</dbReference>
<evidence type="ECO:0000256" key="1">
    <source>
        <dbReference type="ARBA" id="ARBA00004123"/>
    </source>
</evidence>
<dbReference type="Proteomes" id="UP000022910">
    <property type="component" value="Unassembled WGS sequence"/>
</dbReference>
<protein>
    <recommendedName>
        <fullName evidence="9">Zinc finger bed domain-containing protein 1-like</fullName>
    </recommendedName>
</protein>
<dbReference type="GO" id="GO:0005634">
    <property type="term" value="C:nucleus"/>
    <property type="evidence" value="ECO:0007669"/>
    <property type="project" value="UniProtKB-SubCell"/>
</dbReference>
<keyword evidence="8" id="KW-1185">Reference proteome</keyword>
<dbReference type="InterPro" id="IPR012337">
    <property type="entry name" value="RNaseH-like_sf"/>
</dbReference>
<dbReference type="AlphaFoldDB" id="A0A015JK21"/>
<evidence type="ECO:0008006" key="9">
    <source>
        <dbReference type="Google" id="ProtNLM"/>
    </source>
</evidence>